<accession>A0AAV4G0Z1</accession>
<dbReference type="AlphaFoldDB" id="A0AAV4G0Z1"/>
<reference evidence="4 5" key="1">
    <citation type="journal article" date="2021" name="Elife">
        <title>Chloroplast acquisition without the gene transfer in kleptoplastic sea slugs, Plakobranchus ocellatus.</title>
        <authorList>
            <person name="Maeda T."/>
            <person name="Takahashi S."/>
            <person name="Yoshida T."/>
            <person name="Shimamura S."/>
            <person name="Takaki Y."/>
            <person name="Nagai Y."/>
            <person name="Toyoda A."/>
            <person name="Suzuki Y."/>
            <person name="Arimoto A."/>
            <person name="Ishii H."/>
            <person name="Satoh N."/>
            <person name="Nishiyama T."/>
            <person name="Hasebe M."/>
            <person name="Maruyama T."/>
            <person name="Minagawa J."/>
            <person name="Obokata J."/>
            <person name="Shigenobu S."/>
        </authorList>
    </citation>
    <scope>NUCLEOTIDE SEQUENCE [LARGE SCALE GENOMIC DNA]</scope>
</reference>
<dbReference type="GO" id="GO:0000976">
    <property type="term" value="F:transcription cis-regulatory region binding"/>
    <property type="evidence" value="ECO:0007669"/>
    <property type="project" value="TreeGrafter"/>
</dbReference>
<keyword evidence="5" id="KW-1185">Reference proteome</keyword>
<dbReference type="GO" id="GO:0001222">
    <property type="term" value="F:transcription corepressor binding"/>
    <property type="evidence" value="ECO:0007669"/>
    <property type="project" value="TreeGrafter"/>
</dbReference>
<evidence type="ECO:0000256" key="1">
    <source>
        <dbReference type="ARBA" id="ARBA00004123"/>
    </source>
</evidence>
<dbReference type="SUPFAM" id="SSF55785">
    <property type="entry name" value="PYP-like sensor domain (PAS domain)"/>
    <property type="match status" value="1"/>
</dbReference>
<dbReference type="Gene3D" id="3.30.450.20">
    <property type="entry name" value="PAS domain"/>
    <property type="match status" value="2"/>
</dbReference>
<sequence>MFISVSPTSHVVLKASSSLMKYLGYPPDWWKGRHVRDFIKKRDMNSVYACLAQNTDWDRSCKIPGSTTIYSTEGPSQGSSNNCFIRIRRFRRSMYGDSPENTELYCPFHVTLSRNATSSKLSDSDVHGYGKQGRSLTISCTPITTALAGQAMPGGKTFSIRHSAQCSFTYICENTVSILGFFPQDLKGISIFDLYDPEDLPMLMYVHAKIMLYMGNPFKTGPMRLKTRNGHYVTVKTTWTGFVNPLSKTLEFIIARHTVIKAPYNPRLFEEPSVRLDTFFKTARGYRIQEKFLDVLRKPLNTDLVVPPCADKPKKKKDKRKARLLSQCEESRQSTSSAISETPLTNSKFSSFREASPKTTNYLQSDLELCSKQQTRCQGKATQLMLVKMVTDPYQLYLDTGDNHLNRFY</sequence>
<dbReference type="InterPro" id="IPR050760">
    <property type="entry name" value="Period_circadian_regulator"/>
</dbReference>
<evidence type="ECO:0000256" key="2">
    <source>
        <dbReference type="ARBA" id="ARBA00023242"/>
    </source>
</evidence>
<evidence type="ECO:0000313" key="4">
    <source>
        <dbReference type="EMBL" id="GFR79142.1"/>
    </source>
</evidence>
<dbReference type="GO" id="GO:0032922">
    <property type="term" value="P:circadian regulation of gene expression"/>
    <property type="evidence" value="ECO:0007669"/>
    <property type="project" value="TreeGrafter"/>
</dbReference>
<evidence type="ECO:0000256" key="3">
    <source>
        <dbReference type="SAM" id="MobiDB-lite"/>
    </source>
</evidence>
<evidence type="ECO:0000313" key="5">
    <source>
        <dbReference type="Proteomes" id="UP000762676"/>
    </source>
</evidence>
<feature type="region of interest" description="Disordered" evidence="3">
    <location>
        <begin position="309"/>
        <end position="342"/>
    </location>
</feature>
<dbReference type="Pfam" id="PF14598">
    <property type="entry name" value="PAS_11"/>
    <property type="match status" value="1"/>
</dbReference>
<feature type="compositionally biased region" description="Basic residues" evidence="3">
    <location>
        <begin position="313"/>
        <end position="323"/>
    </location>
</feature>
<feature type="compositionally biased region" description="Polar residues" evidence="3">
    <location>
        <begin position="333"/>
        <end position="342"/>
    </location>
</feature>
<dbReference type="PANTHER" id="PTHR11269:SF16">
    <property type="entry name" value="PERIOD CIRCADIAN PROTEIN"/>
    <property type="match status" value="1"/>
</dbReference>
<dbReference type="GO" id="GO:0000122">
    <property type="term" value="P:negative regulation of transcription by RNA polymerase II"/>
    <property type="evidence" value="ECO:0007669"/>
    <property type="project" value="TreeGrafter"/>
</dbReference>
<dbReference type="EMBL" id="BMAT01011793">
    <property type="protein sequence ID" value="GFR79142.1"/>
    <property type="molecule type" value="Genomic_DNA"/>
</dbReference>
<gene>
    <name evidence="4" type="ORF">ElyMa_005866500</name>
</gene>
<dbReference type="Proteomes" id="UP000762676">
    <property type="component" value="Unassembled WGS sequence"/>
</dbReference>
<protein>
    <submittedName>
        <fullName evidence="4">Circadian clock protein period</fullName>
    </submittedName>
</protein>
<dbReference type="PANTHER" id="PTHR11269">
    <property type="entry name" value="PERIOD CIRCADIAN PROTEIN"/>
    <property type="match status" value="1"/>
</dbReference>
<dbReference type="GO" id="GO:0043153">
    <property type="term" value="P:entrainment of circadian clock by photoperiod"/>
    <property type="evidence" value="ECO:0007669"/>
    <property type="project" value="TreeGrafter"/>
</dbReference>
<dbReference type="CDD" id="cd00130">
    <property type="entry name" value="PAS"/>
    <property type="match status" value="1"/>
</dbReference>
<dbReference type="GO" id="GO:0005634">
    <property type="term" value="C:nucleus"/>
    <property type="evidence" value="ECO:0007669"/>
    <property type="project" value="UniProtKB-SubCell"/>
</dbReference>
<dbReference type="InterPro" id="IPR035965">
    <property type="entry name" value="PAS-like_dom_sf"/>
</dbReference>
<dbReference type="InterPro" id="IPR000014">
    <property type="entry name" value="PAS"/>
</dbReference>
<comment type="subcellular location">
    <subcellularLocation>
        <location evidence="1">Nucleus</location>
    </subcellularLocation>
</comment>
<organism evidence="4 5">
    <name type="scientific">Elysia marginata</name>
    <dbReference type="NCBI Taxonomy" id="1093978"/>
    <lineage>
        <taxon>Eukaryota</taxon>
        <taxon>Metazoa</taxon>
        <taxon>Spiralia</taxon>
        <taxon>Lophotrochozoa</taxon>
        <taxon>Mollusca</taxon>
        <taxon>Gastropoda</taxon>
        <taxon>Heterobranchia</taxon>
        <taxon>Euthyneura</taxon>
        <taxon>Panpulmonata</taxon>
        <taxon>Sacoglossa</taxon>
        <taxon>Placobranchoidea</taxon>
        <taxon>Plakobranchidae</taxon>
        <taxon>Elysia</taxon>
    </lineage>
</organism>
<proteinExistence type="predicted"/>
<keyword evidence="2" id="KW-0539">Nucleus</keyword>
<comment type="caution">
    <text evidence="4">The sequence shown here is derived from an EMBL/GenBank/DDBJ whole genome shotgun (WGS) entry which is preliminary data.</text>
</comment>
<dbReference type="GO" id="GO:0005737">
    <property type="term" value="C:cytoplasm"/>
    <property type="evidence" value="ECO:0007669"/>
    <property type="project" value="TreeGrafter"/>
</dbReference>
<name>A0AAV4G0Z1_9GAST</name>